<dbReference type="InterPro" id="IPR046941">
    <property type="entry name" value="KDM6_GATAL_sf"/>
</dbReference>
<comment type="catalytic activity">
    <reaction evidence="17">
        <text>N(6),N(6),N(6)-trimethyl-L-lysyl(27)-[histone H3] + 2 2-oxoglutarate + 2 O2 = N(6)-methyl-L-lysyl(27)-[histone H3] + 2 formaldehyde + 2 succinate + 2 CO2</text>
        <dbReference type="Rhea" id="RHEA:60224"/>
        <dbReference type="Rhea" id="RHEA-COMP:15535"/>
        <dbReference type="Rhea" id="RHEA-COMP:15544"/>
        <dbReference type="ChEBI" id="CHEBI:15379"/>
        <dbReference type="ChEBI" id="CHEBI:16526"/>
        <dbReference type="ChEBI" id="CHEBI:16810"/>
        <dbReference type="ChEBI" id="CHEBI:16842"/>
        <dbReference type="ChEBI" id="CHEBI:30031"/>
        <dbReference type="ChEBI" id="CHEBI:61929"/>
        <dbReference type="ChEBI" id="CHEBI:61961"/>
        <dbReference type="EC" id="1.14.11.68"/>
    </reaction>
</comment>
<evidence type="ECO:0000256" key="19">
    <source>
        <dbReference type="ARBA" id="ARBA00063549"/>
    </source>
</evidence>
<comment type="subunit">
    <text evidence="19">Interacts with TLE1. Component of the MLL4 complex, at least composed of KMT2B/MLL4, ASH2L, RBBP5, WDR5, and KDM6B. Interacts with TBX21, SMARCA4, SMARCC1 and SMARCC2.</text>
</comment>
<name>A0A3B4AB27_9GOBI</name>
<dbReference type="SMART" id="SM00558">
    <property type="entry name" value="JmjC"/>
    <property type="match status" value="1"/>
</dbReference>
<dbReference type="Proteomes" id="UP000261520">
    <property type="component" value="Unplaced"/>
</dbReference>
<dbReference type="GO" id="GO:0000978">
    <property type="term" value="F:RNA polymerase II cis-regulatory region sequence-specific DNA binding"/>
    <property type="evidence" value="ECO:0007669"/>
    <property type="project" value="TreeGrafter"/>
</dbReference>
<keyword evidence="10" id="KW-0223">Dioxygenase</keyword>
<keyword evidence="8" id="KW-0832">Ubl conjugation</keyword>
<keyword evidence="12" id="KW-0408">Iron</keyword>
<evidence type="ECO:0000256" key="17">
    <source>
        <dbReference type="ARBA" id="ARBA00048695"/>
    </source>
</evidence>
<evidence type="ECO:0000256" key="3">
    <source>
        <dbReference type="ARBA" id="ARBA00004123"/>
    </source>
</evidence>
<feature type="domain" description="JmjC" evidence="24">
    <location>
        <begin position="256"/>
        <end position="419"/>
    </location>
</feature>
<keyword evidence="9" id="KW-0156">Chromatin regulator</keyword>
<keyword evidence="26" id="KW-1185">Reference proteome</keyword>
<evidence type="ECO:0000256" key="14">
    <source>
        <dbReference type="ARBA" id="ARBA00023242"/>
    </source>
</evidence>
<dbReference type="GO" id="GO:0044666">
    <property type="term" value="C:MLL3/4 complex"/>
    <property type="evidence" value="ECO:0007669"/>
    <property type="project" value="TreeGrafter"/>
</dbReference>
<comment type="similarity">
    <text evidence="15">Belongs to the UTX family.</text>
</comment>
<dbReference type="Gene3D" id="2.10.110.20">
    <property type="match status" value="1"/>
</dbReference>
<dbReference type="InterPro" id="IPR051630">
    <property type="entry name" value="Corepressor-Demethylase"/>
</dbReference>
<evidence type="ECO:0000313" key="26">
    <source>
        <dbReference type="Proteomes" id="UP000261520"/>
    </source>
</evidence>
<keyword evidence="13" id="KW-0395">Inflammatory response</keyword>
<evidence type="ECO:0000256" key="11">
    <source>
        <dbReference type="ARBA" id="ARBA00023002"/>
    </source>
</evidence>
<evidence type="ECO:0000256" key="13">
    <source>
        <dbReference type="ARBA" id="ARBA00023198"/>
    </source>
</evidence>
<sequence>MFFCPGGSAPGKFKGSRSFQVLCSLSLGMSKEVKILLVRVKSDGRQTYNISEVEEQRIPLSTISIRNTASELIKACKGVWVKGKFKESYLLPAFSVKPNIEVHIPIPRDKLNPPTPSIYLESKRDAFSPVLLQFCTDPKNAVTVIRGLAGSLRLNLGLFSTKSLVEANSDHAVEVRTQVQQPADENWDLKGSSQTWPCESSRSHTTIAKYAQYQASSFQESLEVCISCFFFPSSEQKPVGKVIKFGTNIDLSDPKRWKPQLQELLKLPAFMRVESSNNMLSHVGHTILGMNTVQLYMKVPGSRTPGHQENNNFCSVNINIGPGDCEWFAVHENYWEAINRFCEKHGVDYLTGSWWPVLEDLYSSNIPVYRFIQRPGDLVWINAGTVHWVQAVGWCNNIAWNVGPLNSYQYQLALERFEWNEVKKVKSIVPMIHVSWNVARTIKITDPDTYKLIKHCLMQSIKHIQILRDQLVASGKKISYQSRVKDEPAYYCNECDLEVFNLLFVTSESSSKKSYVVHCEDCARRKSPALTAVVVLEQYRIEELMRTYDNFTLVSVMLQMFTKASRFL</sequence>
<evidence type="ECO:0000256" key="22">
    <source>
        <dbReference type="ARBA" id="ARBA00079190"/>
    </source>
</evidence>
<protein>
    <recommendedName>
        <fullName evidence="20">Lysine-specific demethylase 6B</fullName>
        <ecNumber evidence="16">1.14.11.68</ecNumber>
    </recommendedName>
    <alternativeName>
        <fullName evidence="21">JmjC domain-containing protein 3</fullName>
    </alternativeName>
    <alternativeName>
        <fullName evidence="23">Jumonji domain-containing protein 3</fullName>
    </alternativeName>
    <alternativeName>
        <fullName evidence="22">[histone H3]-trimethyl-L-lysine(27) demethylase 6B</fullName>
    </alternativeName>
</protein>
<dbReference type="Pfam" id="PF21322">
    <property type="entry name" value="KDM6_C-hel"/>
    <property type="match status" value="1"/>
</dbReference>
<evidence type="ECO:0000256" key="7">
    <source>
        <dbReference type="ARBA" id="ARBA00022833"/>
    </source>
</evidence>
<keyword evidence="11" id="KW-0560">Oxidoreductase</keyword>
<accession>A0A3B4AB27</accession>
<evidence type="ECO:0000256" key="8">
    <source>
        <dbReference type="ARBA" id="ARBA00022843"/>
    </source>
</evidence>
<comment type="subcellular location">
    <subcellularLocation>
        <location evidence="3">Nucleus</location>
    </subcellularLocation>
</comment>
<evidence type="ECO:0000256" key="5">
    <source>
        <dbReference type="ARBA" id="ARBA00022553"/>
    </source>
</evidence>
<dbReference type="InterPro" id="IPR003347">
    <property type="entry name" value="JmjC_dom"/>
</dbReference>
<dbReference type="AlphaFoldDB" id="A0A3B4AB27"/>
<dbReference type="STRING" id="409849.ENSPMGP00000014272"/>
<evidence type="ECO:0000256" key="4">
    <source>
        <dbReference type="ARBA" id="ARBA00022499"/>
    </source>
</evidence>
<evidence type="ECO:0000256" key="12">
    <source>
        <dbReference type="ARBA" id="ARBA00023004"/>
    </source>
</evidence>
<keyword evidence="7" id="KW-0862">Zinc</keyword>
<evidence type="ECO:0000256" key="16">
    <source>
        <dbReference type="ARBA" id="ARBA00034525"/>
    </source>
</evidence>
<evidence type="ECO:0000256" key="15">
    <source>
        <dbReference type="ARBA" id="ARBA00034483"/>
    </source>
</evidence>
<keyword evidence="5" id="KW-0597">Phosphoprotein</keyword>
<proteinExistence type="inferred from homology"/>
<evidence type="ECO:0000256" key="18">
    <source>
        <dbReference type="ARBA" id="ARBA00059748"/>
    </source>
</evidence>
<evidence type="ECO:0000256" key="10">
    <source>
        <dbReference type="ARBA" id="ARBA00022964"/>
    </source>
</evidence>
<organism evidence="25 26">
    <name type="scientific">Periophthalmus magnuspinnatus</name>
    <dbReference type="NCBI Taxonomy" id="409849"/>
    <lineage>
        <taxon>Eukaryota</taxon>
        <taxon>Metazoa</taxon>
        <taxon>Chordata</taxon>
        <taxon>Craniata</taxon>
        <taxon>Vertebrata</taxon>
        <taxon>Euteleostomi</taxon>
        <taxon>Actinopterygii</taxon>
        <taxon>Neopterygii</taxon>
        <taxon>Teleostei</taxon>
        <taxon>Neoteleostei</taxon>
        <taxon>Acanthomorphata</taxon>
        <taxon>Gobiaria</taxon>
        <taxon>Gobiiformes</taxon>
        <taxon>Gobioidei</taxon>
        <taxon>Gobiidae</taxon>
        <taxon>Oxudercinae</taxon>
        <taxon>Periophthalmus</taxon>
    </lineage>
</organism>
<keyword evidence="4" id="KW-1017">Isopeptide bond</keyword>
<dbReference type="GO" id="GO:0010468">
    <property type="term" value="P:regulation of gene expression"/>
    <property type="evidence" value="ECO:0007669"/>
    <property type="project" value="TreeGrafter"/>
</dbReference>
<comment type="cofactor">
    <cofactor evidence="2">
        <name>L-ascorbate</name>
        <dbReference type="ChEBI" id="CHEBI:38290"/>
    </cofactor>
</comment>
<keyword evidence="14" id="KW-0539">Nucleus</keyword>
<evidence type="ECO:0000256" key="2">
    <source>
        <dbReference type="ARBA" id="ARBA00001961"/>
    </source>
</evidence>
<dbReference type="PROSITE" id="PS51184">
    <property type="entry name" value="JMJC"/>
    <property type="match status" value="1"/>
</dbReference>
<dbReference type="GO" id="GO:0046872">
    <property type="term" value="F:metal ion binding"/>
    <property type="evidence" value="ECO:0007669"/>
    <property type="project" value="UniProtKB-KW"/>
</dbReference>
<reference evidence="25" key="2">
    <citation type="submission" date="2025-09" db="UniProtKB">
        <authorList>
            <consortium name="Ensembl"/>
        </authorList>
    </citation>
    <scope>IDENTIFICATION</scope>
</reference>
<dbReference type="SUPFAM" id="SSF51197">
    <property type="entry name" value="Clavaminate synthase-like"/>
    <property type="match status" value="1"/>
</dbReference>
<evidence type="ECO:0000256" key="21">
    <source>
        <dbReference type="ARBA" id="ARBA00078702"/>
    </source>
</evidence>
<dbReference type="FunFam" id="2.60.120.650:FF:000009">
    <property type="entry name" value="Putative lysine-specific demethylase 6B"/>
    <property type="match status" value="1"/>
</dbReference>
<dbReference type="EC" id="1.14.11.68" evidence="16"/>
<dbReference type="PANTHER" id="PTHR14017:SF27">
    <property type="entry name" value="[HISTONE H3]-TRIMETHYL-L-LYSINE(27) DEMETHYLASE"/>
    <property type="match status" value="1"/>
</dbReference>
<evidence type="ECO:0000256" key="9">
    <source>
        <dbReference type="ARBA" id="ARBA00022853"/>
    </source>
</evidence>
<evidence type="ECO:0000256" key="20">
    <source>
        <dbReference type="ARBA" id="ARBA00069212"/>
    </source>
</evidence>
<comment type="function">
    <text evidence="18">Histone demethylase that specifically demethylates 'Lys-27' of histone H3, thereby playing a central role in histone code. Demethylates trimethylated and dimethylated H3 'Lys-27'. Plays a central role in regulation of posterior development, by regulating HOX gene expression. Involved in inflammatory response by participating in macrophage differentiation in case of inflammation by regulating gene expression and macrophage differentiation. Plays a demethylase-independent role in chromatin remodeling to regulate T-box family member-dependent gene expression by acting as a link between T-box factors and the SMARCA4-containing SWI/SNF remodeling complex.</text>
</comment>
<evidence type="ECO:0000256" key="6">
    <source>
        <dbReference type="ARBA" id="ARBA00022723"/>
    </source>
</evidence>
<dbReference type="FunFam" id="2.10.110.20:FF:000001">
    <property type="entry name" value="lysine-specific demethylase 6A isoform X2"/>
    <property type="match status" value="1"/>
</dbReference>
<reference evidence="25" key="1">
    <citation type="submission" date="2025-08" db="UniProtKB">
        <authorList>
            <consortium name="Ensembl"/>
        </authorList>
    </citation>
    <scope>IDENTIFICATION</scope>
</reference>
<dbReference type="InterPro" id="IPR048560">
    <property type="entry name" value="KDM6A_B-like_GATAL"/>
</dbReference>
<dbReference type="PANTHER" id="PTHR14017">
    <property type="entry name" value="LYSINE-SPECIFIC DEMETHYLASE"/>
    <property type="match status" value="1"/>
</dbReference>
<comment type="cofactor">
    <cofactor evidence="1">
        <name>Fe(2+)</name>
        <dbReference type="ChEBI" id="CHEBI:29033"/>
    </cofactor>
</comment>
<dbReference type="Gene3D" id="2.60.120.650">
    <property type="entry name" value="Cupin"/>
    <property type="match status" value="1"/>
</dbReference>
<keyword evidence="6" id="KW-0479">Metal-binding</keyword>
<dbReference type="GO" id="GO:0071558">
    <property type="term" value="F:histone H3K27me2/H3K27me3 demethylase activity"/>
    <property type="evidence" value="ECO:0007669"/>
    <property type="project" value="UniProtKB-EC"/>
</dbReference>
<dbReference type="Pfam" id="PF21326">
    <property type="entry name" value="KDM6_GATAL"/>
    <property type="match status" value="1"/>
</dbReference>
<evidence type="ECO:0000259" key="24">
    <source>
        <dbReference type="PROSITE" id="PS51184"/>
    </source>
</evidence>
<dbReference type="GO" id="GO:0006954">
    <property type="term" value="P:inflammatory response"/>
    <property type="evidence" value="ECO:0007669"/>
    <property type="project" value="UniProtKB-KW"/>
</dbReference>
<dbReference type="Ensembl" id="ENSPMGT00000015229.1">
    <property type="protein sequence ID" value="ENSPMGP00000014272.1"/>
    <property type="gene ID" value="ENSPMGG00000011704.1"/>
</dbReference>
<evidence type="ECO:0000313" key="25">
    <source>
        <dbReference type="Ensembl" id="ENSPMGP00000014272.1"/>
    </source>
</evidence>
<dbReference type="GO" id="GO:0031490">
    <property type="term" value="F:chromatin DNA binding"/>
    <property type="evidence" value="ECO:0007669"/>
    <property type="project" value="TreeGrafter"/>
</dbReference>
<evidence type="ECO:0000256" key="23">
    <source>
        <dbReference type="ARBA" id="ARBA00082905"/>
    </source>
</evidence>
<dbReference type="Gene3D" id="1.20.58.1370">
    <property type="match status" value="1"/>
</dbReference>
<dbReference type="GO" id="GO:0007507">
    <property type="term" value="P:heart development"/>
    <property type="evidence" value="ECO:0007669"/>
    <property type="project" value="TreeGrafter"/>
</dbReference>
<dbReference type="Pfam" id="PF02373">
    <property type="entry name" value="JmjC"/>
    <property type="match status" value="1"/>
</dbReference>
<dbReference type="InterPro" id="IPR048562">
    <property type="entry name" value="KDM6A_B-like_C-hel"/>
</dbReference>
<dbReference type="FunFam" id="1.20.58.1370:FF:000001">
    <property type="entry name" value="lysine-specific demethylase 6A isoform X2"/>
    <property type="match status" value="1"/>
</dbReference>
<evidence type="ECO:0000256" key="1">
    <source>
        <dbReference type="ARBA" id="ARBA00001954"/>
    </source>
</evidence>